<dbReference type="Pfam" id="PF00650">
    <property type="entry name" value="CRAL_TRIO"/>
    <property type="match status" value="1"/>
</dbReference>
<dbReference type="AlphaFoldDB" id="A0A9N8F326"/>
<dbReference type="InterPro" id="IPR051064">
    <property type="entry name" value="SEC14/CRAL-TRIO_domain"/>
</dbReference>
<dbReference type="Proteomes" id="UP001153069">
    <property type="component" value="Unassembled WGS sequence"/>
</dbReference>
<feature type="domain" description="CRAL-TRIO" evidence="3">
    <location>
        <begin position="136"/>
        <end position="312"/>
    </location>
</feature>
<sequence>MMITRLVYLSLWGILGLSCLVNDSTLQVWADTVVVPNNSTSTTTNSTCETAEARWSDTNVKEVLDAWQFTPDEQARFLELRIRLSDIDHWKNDPAEVARFIKEHNFHVAKAEEMFRGMIAWRLENDIDTFMERYGEPPAIFHYAPLFLLRGLDHDGDPIFVERIGVLDGWGLYQRLGLDAMMDAMRFVSEVHTSREVGIRTEWQWQKGHYERVMGKRVTQFTILIDLEGLGLQLLRPAMFQLLSETARIAQDHYPGLAKRIVMVRAPRLFQMAWKVAVHFYDDRVQDKFIFTTKEDYLDILSKYMDLEVLPDVMYPGGGKGSQMPGFFEKIRMEGGPIPKDMSSSSSSLQQEETNTAILSDLTAASAQ</sequence>
<keyword evidence="2" id="KW-0732">Signal</keyword>
<proteinExistence type="predicted"/>
<dbReference type="PROSITE" id="PS50191">
    <property type="entry name" value="CRAL_TRIO"/>
    <property type="match status" value="1"/>
</dbReference>
<gene>
    <name evidence="4" type="ORF">SEMRO_2540_G330650.1</name>
</gene>
<dbReference type="InterPro" id="IPR036865">
    <property type="entry name" value="CRAL-TRIO_dom_sf"/>
</dbReference>
<organism evidence="4 5">
    <name type="scientific">Seminavis robusta</name>
    <dbReference type="NCBI Taxonomy" id="568900"/>
    <lineage>
        <taxon>Eukaryota</taxon>
        <taxon>Sar</taxon>
        <taxon>Stramenopiles</taxon>
        <taxon>Ochrophyta</taxon>
        <taxon>Bacillariophyta</taxon>
        <taxon>Bacillariophyceae</taxon>
        <taxon>Bacillariophycidae</taxon>
        <taxon>Naviculales</taxon>
        <taxon>Naviculaceae</taxon>
        <taxon>Seminavis</taxon>
    </lineage>
</organism>
<dbReference type="PANTHER" id="PTHR23324">
    <property type="entry name" value="SEC14 RELATED PROTEIN"/>
    <property type="match status" value="1"/>
</dbReference>
<dbReference type="PROSITE" id="PS51257">
    <property type="entry name" value="PROKAR_LIPOPROTEIN"/>
    <property type="match status" value="1"/>
</dbReference>
<dbReference type="SMART" id="SM00516">
    <property type="entry name" value="SEC14"/>
    <property type="match status" value="1"/>
</dbReference>
<reference evidence="4" key="1">
    <citation type="submission" date="2020-06" db="EMBL/GenBank/DDBJ databases">
        <authorList>
            <consortium name="Plant Systems Biology data submission"/>
        </authorList>
    </citation>
    <scope>NUCLEOTIDE SEQUENCE</scope>
    <source>
        <strain evidence="4">D6</strain>
    </source>
</reference>
<feature type="chain" id="PRO_5040331396" evidence="2">
    <location>
        <begin position="31"/>
        <end position="368"/>
    </location>
</feature>
<comment type="caution">
    <text evidence="4">The sequence shown here is derived from an EMBL/GenBank/DDBJ whole genome shotgun (WGS) entry which is preliminary data.</text>
</comment>
<evidence type="ECO:0000313" key="4">
    <source>
        <dbReference type="EMBL" id="CAB9529550.1"/>
    </source>
</evidence>
<feature type="signal peptide" evidence="2">
    <location>
        <begin position="1"/>
        <end position="30"/>
    </location>
</feature>
<dbReference type="EMBL" id="CAICTM010002538">
    <property type="protein sequence ID" value="CAB9529550.1"/>
    <property type="molecule type" value="Genomic_DNA"/>
</dbReference>
<dbReference type="SUPFAM" id="SSF52087">
    <property type="entry name" value="CRAL/TRIO domain"/>
    <property type="match status" value="1"/>
</dbReference>
<evidence type="ECO:0000313" key="5">
    <source>
        <dbReference type="Proteomes" id="UP001153069"/>
    </source>
</evidence>
<evidence type="ECO:0000256" key="2">
    <source>
        <dbReference type="SAM" id="SignalP"/>
    </source>
</evidence>
<dbReference type="Gene3D" id="3.40.525.10">
    <property type="entry name" value="CRAL-TRIO lipid binding domain"/>
    <property type="match status" value="1"/>
</dbReference>
<dbReference type="CDD" id="cd00170">
    <property type="entry name" value="SEC14"/>
    <property type="match status" value="1"/>
</dbReference>
<dbReference type="InterPro" id="IPR036273">
    <property type="entry name" value="CRAL/TRIO_N_dom_sf"/>
</dbReference>
<dbReference type="OrthoDB" id="59899at2759"/>
<protein>
    <submittedName>
        <fullName evidence="4">SEC14-like protein 5</fullName>
    </submittedName>
</protein>
<feature type="region of interest" description="Disordered" evidence="1">
    <location>
        <begin position="333"/>
        <end position="353"/>
    </location>
</feature>
<keyword evidence="5" id="KW-1185">Reference proteome</keyword>
<dbReference type="SUPFAM" id="SSF46938">
    <property type="entry name" value="CRAL/TRIO N-terminal domain"/>
    <property type="match status" value="1"/>
</dbReference>
<dbReference type="InterPro" id="IPR001251">
    <property type="entry name" value="CRAL-TRIO_dom"/>
</dbReference>
<evidence type="ECO:0000256" key="1">
    <source>
        <dbReference type="SAM" id="MobiDB-lite"/>
    </source>
</evidence>
<name>A0A9N8F326_9STRA</name>
<dbReference type="PANTHER" id="PTHR23324:SF83">
    <property type="entry name" value="SEC14-LIKE PROTEIN 2"/>
    <property type="match status" value="1"/>
</dbReference>
<accession>A0A9N8F326</accession>
<evidence type="ECO:0000259" key="3">
    <source>
        <dbReference type="PROSITE" id="PS50191"/>
    </source>
</evidence>
<dbReference type="GO" id="GO:0005737">
    <property type="term" value="C:cytoplasm"/>
    <property type="evidence" value="ECO:0007669"/>
    <property type="project" value="TreeGrafter"/>
</dbReference>